<protein>
    <recommendedName>
        <fullName evidence="8">RNA helicase</fullName>
    </recommendedName>
</protein>
<dbReference type="OrthoDB" id="205124at2759"/>
<dbReference type="InterPro" id="IPR027417">
    <property type="entry name" value="P-loop_NTPase"/>
</dbReference>
<keyword evidence="7" id="KW-1185">Reference proteome</keyword>
<keyword evidence="1" id="KW-0547">Nucleotide-binding</keyword>
<dbReference type="InterPro" id="IPR007502">
    <property type="entry name" value="Helicase-assoc_dom"/>
</dbReference>
<keyword evidence="2" id="KW-0067">ATP-binding</keyword>
<dbReference type="GO" id="GO:0004386">
    <property type="term" value="F:helicase activity"/>
    <property type="evidence" value="ECO:0007669"/>
    <property type="project" value="TreeGrafter"/>
</dbReference>
<feature type="compositionally biased region" description="Basic and acidic residues" evidence="3">
    <location>
        <begin position="253"/>
        <end position="269"/>
    </location>
</feature>
<feature type="region of interest" description="Disordered" evidence="3">
    <location>
        <begin position="186"/>
        <end position="217"/>
    </location>
</feature>
<dbReference type="GO" id="GO:0003723">
    <property type="term" value="F:RNA binding"/>
    <property type="evidence" value="ECO:0007669"/>
    <property type="project" value="TreeGrafter"/>
</dbReference>
<dbReference type="PANTHER" id="PTHR18934">
    <property type="entry name" value="ATP-DEPENDENT RNA HELICASE"/>
    <property type="match status" value="1"/>
</dbReference>
<feature type="compositionally biased region" description="Pro residues" evidence="3">
    <location>
        <begin position="146"/>
        <end position="158"/>
    </location>
</feature>
<dbReference type="Proteomes" id="UP000789595">
    <property type="component" value="Unassembled WGS sequence"/>
</dbReference>
<dbReference type="SMART" id="SM00847">
    <property type="entry name" value="HA2"/>
    <property type="match status" value="1"/>
</dbReference>
<feature type="compositionally biased region" description="Basic and acidic residues" evidence="3">
    <location>
        <begin position="159"/>
        <end position="173"/>
    </location>
</feature>
<dbReference type="InterPro" id="IPR011545">
    <property type="entry name" value="DEAD/DEAH_box_helicase_dom"/>
</dbReference>
<dbReference type="SUPFAM" id="SSF52540">
    <property type="entry name" value="P-loop containing nucleoside triphosphate hydrolases"/>
    <property type="match status" value="1"/>
</dbReference>
<reference evidence="6" key="1">
    <citation type="submission" date="2021-11" db="EMBL/GenBank/DDBJ databases">
        <authorList>
            <consortium name="Genoscope - CEA"/>
            <person name="William W."/>
        </authorList>
    </citation>
    <scope>NUCLEOTIDE SEQUENCE</scope>
</reference>
<dbReference type="SMART" id="SM00490">
    <property type="entry name" value="HELICc"/>
    <property type="match status" value="1"/>
</dbReference>
<feature type="region of interest" description="Disordered" evidence="3">
    <location>
        <begin position="534"/>
        <end position="570"/>
    </location>
</feature>
<evidence type="ECO:0000313" key="7">
    <source>
        <dbReference type="Proteomes" id="UP000789595"/>
    </source>
</evidence>
<proteinExistence type="predicted"/>
<dbReference type="Gene3D" id="3.40.50.300">
    <property type="entry name" value="P-loop containing nucleotide triphosphate hydrolases"/>
    <property type="match status" value="2"/>
</dbReference>
<gene>
    <name evidence="6" type="ORF">PECAL_1P26010</name>
</gene>
<dbReference type="PROSITE" id="PS51194">
    <property type="entry name" value="HELICASE_CTER"/>
    <property type="match status" value="1"/>
</dbReference>
<dbReference type="SMART" id="SM00487">
    <property type="entry name" value="DEXDc"/>
    <property type="match status" value="1"/>
</dbReference>
<dbReference type="GO" id="GO:0005524">
    <property type="term" value="F:ATP binding"/>
    <property type="evidence" value="ECO:0007669"/>
    <property type="project" value="UniProtKB-KW"/>
</dbReference>
<evidence type="ECO:0008006" key="8">
    <source>
        <dbReference type="Google" id="ProtNLM"/>
    </source>
</evidence>
<dbReference type="EMBL" id="CAKKNE010000001">
    <property type="protein sequence ID" value="CAH0366127.1"/>
    <property type="molecule type" value="Genomic_DNA"/>
</dbReference>
<name>A0A8J2WS06_9STRA</name>
<evidence type="ECO:0000256" key="2">
    <source>
        <dbReference type="ARBA" id="ARBA00022840"/>
    </source>
</evidence>
<dbReference type="Gene3D" id="1.20.120.1080">
    <property type="match status" value="1"/>
</dbReference>
<organism evidence="6 7">
    <name type="scientific">Pelagomonas calceolata</name>
    <dbReference type="NCBI Taxonomy" id="35677"/>
    <lineage>
        <taxon>Eukaryota</taxon>
        <taxon>Sar</taxon>
        <taxon>Stramenopiles</taxon>
        <taxon>Ochrophyta</taxon>
        <taxon>Pelagophyceae</taxon>
        <taxon>Pelagomonadales</taxon>
        <taxon>Pelagomonadaceae</taxon>
        <taxon>Pelagomonas</taxon>
    </lineage>
</organism>
<sequence>MSRAAHDAIGDVLNLEEGCPFGNAASRLTRETANDKEAGAALAGAFAGVTAAGFDEDNAARALAAVAARRGARNTTSRAALDWLCLRLSYDELPKTFREDEVEEDRVKRNASQGSLEVISRGAPEPEKEEPPSLLGLMGLKEEPPKPPPIQVPDAPPPEAERAPRRKDSDEEALKQYALQAVLRQEAEAKAAEIKAKEEEQRQREFDALPDDQKRDKLEATLRDLRQKHGALKKARAYDEMNSVGEDIKRANDELRKLPERPKKLEEPKPCAACGTDKPRGNYSKAQWKASSSSRRCLGCVAANRNVSRSRSGSAASMGSHVSQVSTTVTEEDEGVGAMFAEAEAAVVEKVEPKETVARPPSPPAVVWSGATPREKLEQWCRERGNPKPSYEVASRTTVRCRVWALSRERVQRKTARANKGSKPPPGTQPTVNLIADAEDPMLRPWAKSRACSGGPSKAPHDLAACMALYALAPDLPLYRVLPPPFKQWWTAKLDKIKAEKEAEASLSAVEKQRRSDKIIADVVRRVLLHAAAADDEAADAAEEQELEKREKVPAKKVETEEPQESWEDLLESDDDDAWDADKEPTSPIVEEVVEDIEELRSRGDELRTWWLDRKASPEYAAMRDQRASLPANNARESFVQLAGDATRDCHRDRVVVCGETGSGKTTQLPHYLLDAALCAGGERAARIRIVVTQPRRVAATSVATRVAQECGEDEIGGLVGYHIRHERRCSSRTKILFCTAGVLLRCLRGATSTHSDGDDGADFVRNATHIVLDEVHERAADSDLLLAALRRTVAAQHRREKARKLSLVLMSATLDAQLFQKYLDAALRGSEKAQTTPLVTISGRAHPVQNYFLEDVVAATGYVAAACGGNDREVGRRNEGTESVRTVRQSDKSDADQLVERAVNRYKAEEEENGWNIHKLDYDLVIAAIEAVVEGCFPSATNEVAESWEDTEEEVDDGAVLVFLPGVGEIRRLADRVMASRRLSHCLCVVLHANAPREDQRAAFAPVPHGYARKIVLATNVAESSVTIPDVTCVVDCGRVKEVRHHRHGSEKLFSACPTLETAWCSRASARQRAGRAGRVRPGVCVRLYTQDHFEQRLPDHQEPELQRVPLEELILSTKATCDDAKRSKDSEFFASAAEWLRDCAQPPPLHALSAALSELVSVGALVLVDEEEQSWGAIEQSLHAGSDEKLLLSPLGRHLARLPVHPRLGKILVYGTLLGCVGPVLSVAAAVGSGGRPDAVWAPDPGRGQREERKKLCPPRADLVACGRALDAWREARGGARQLLAKKLGLHEPALRDALDARDHFVLVLERAGLLARGTADEARSHANRHAANANVIAAVLVGALAPHVARVDAVAQNGSKGSLNASHTELSVPKIASAKASGEDTSTQRIRPAVRFDRARLAQSSMLAASDLDEKACHVAFFSRRWEAGRGRLLLGGCAVATPFALLLMYPGDVDVAHAKREVTIARWIRLVKTPARTAVLLRELRRELNATLAELFERPPASSGLSDHTTSAIDVVARLLQEEPTRAIVGE</sequence>
<dbReference type="Pfam" id="PF00271">
    <property type="entry name" value="Helicase_C"/>
    <property type="match status" value="1"/>
</dbReference>
<evidence type="ECO:0000256" key="3">
    <source>
        <dbReference type="SAM" id="MobiDB-lite"/>
    </source>
</evidence>
<feature type="region of interest" description="Disordered" evidence="3">
    <location>
        <begin position="413"/>
        <end position="432"/>
    </location>
</feature>
<feature type="domain" description="Helicase ATP-binding" evidence="4">
    <location>
        <begin position="646"/>
        <end position="833"/>
    </location>
</feature>
<comment type="caution">
    <text evidence="6">The sequence shown here is derived from an EMBL/GenBank/DDBJ whole genome shotgun (WGS) entry which is preliminary data.</text>
</comment>
<dbReference type="InterPro" id="IPR001650">
    <property type="entry name" value="Helicase_C-like"/>
</dbReference>
<dbReference type="InterPro" id="IPR014001">
    <property type="entry name" value="Helicase_ATP-bd"/>
</dbReference>
<feature type="region of interest" description="Disordered" evidence="3">
    <location>
        <begin position="253"/>
        <end position="284"/>
    </location>
</feature>
<feature type="domain" description="Helicase C-terminal" evidence="5">
    <location>
        <begin position="944"/>
        <end position="1118"/>
    </location>
</feature>
<dbReference type="CDD" id="cd17917">
    <property type="entry name" value="DEXHc_RHA-like"/>
    <property type="match status" value="1"/>
</dbReference>
<dbReference type="PROSITE" id="PS51192">
    <property type="entry name" value="HELICASE_ATP_BIND_1"/>
    <property type="match status" value="1"/>
</dbReference>
<evidence type="ECO:0000313" key="6">
    <source>
        <dbReference type="EMBL" id="CAH0366127.1"/>
    </source>
</evidence>
<evidence type="ECO:0000259" key="4">
    <source>
        <dbReference type="PROSITE" id="PS51192"/>
    </source>
</evidence>
<evidence type="ECO:0000259" key="5">
    <source>
        <dbReference type="PROSITE" id="PS51194"/>
    </source>
</evidence>
<feature type="compositionally biased region" description="Acidic residues" evidence="3">
    <location>
        <begin position="561"/>
        <end position="570"/>
    </location>
</feature>
<dbReference type="CDD" id="cd18791">
    <property type="entry name" value="SF2_C_RHA"/>
    <property type="match status" value="1"/>
</dbReference>
<feature type="compositionally biased region" description="Acidic residues" evidence="3">
    <location>
        <begin position="534"/>
        <end position="546"/>
    </location>
</feature>
<feature type="compositionally biased region" description="Basic and acidic residues" evidence="3">
    <location>
        <begin position="547"/>
        <end position="560"/>
    </location>
</feature>
<evidence type="ECO:0000256" key="1">
    <source>
        <dbReference type="ARBA" id="ARBA00022741"/>
    </source>
</evidence>
<dbReference type="Pfam" id="PF00270">
    <property type="entry name" value="DEAD"/>
    <property type="match status" value="1"/>
</dbReference>
<accession>A0A8J2WS06</accession>
<feature type="region of interest" description="Disordered" evidence="3">
    <location>
        <begin position="104"/>
        <end position="173"/>
    </location>
</feature>
<dbReference type="PANTHER" id="PTHR18934:SF145">
    <property type="entry name" value="ATP-DEPENDENT RNA HELICASE DHX57-RELATED"/>
    <property type="match status" value="1"/>
</dbReference>